<comment type="caution">
    <text evidence="1">The sequence shown here is derived from an EMBL/GenBank/DDBJ whole genome shotgun (WGS) entry which is preliminary data.</text>
</comment>
<dbReference type="InterPro" id="IPR023129">
    <property type="entry name" value="MTH889-like_dom_sf"/>
</dbReference>
<organism evidence="1 2">
    <name type="scientific">Methanolobus halotolerans</name>
    <dbReference type="NCBI Taxonomy" id="2052935"/>
    <lineage>
        <taxon>Archaea</taxon>
        <taxon>Methanobacteriati</taxon>
        <taxon>Methanobacteriota</taxon>
        <taxon>Stenosarchaea group</taxon>
        <taxon>Methanomicrobia</taxon>
        <taxon>Methanosarcinales</taxon>
        <taxon>Methanosarcinaceae</taxon>
        <taxon>Methanolobus</taxon>
    </lineage>
</organism>
<accession>A0A4E0Q293</accession>
<dbReference type="OrthoDB" id="201945at2157"/>
<dbReference type="PANTHER" id="PTHR42240">
    <property type="entry name" value="DUF211 DOMAIN-CONTAINING PROTEIN"/>
    <property type="match status" value="1"/>
</dbReference>
<dbReference type="EMBL" id="PGGK01000001">
    <property type="protein sequence ID" value="TGC11359.1"/>
    <property type="molecule type" value="Genomic_DNA"/>
</dbReference>
<sequence length="96" mass="10701">MTGIRRLVLDVLKPHHPSIVELSNVLSVIDGVHGVNLSLYEVDQQTETVKITVEGENLDYEEIKNSIEELGAVVHSIDEIAAGQRLVEEVETLQER</sequence>
<dbReference type="PANTHER" id="PTHR42240:SF1">
    <property type="entry name" value="DUF211 DOMAIN-CONTAINING PROTEIN"/>
    <property type="match status" value="1"/>
</dbReference>
<dbReference type="AlphaFoldDB" id="A0A4E0Q293"/>
<dbReference type="InterPro" id="IPR003831">
    <property type="entry name" value="DUF211"/>
</dbReference>
<dbReference type="Gene3D" id="3.30.70.1340">
    <property type="entry name" value="MTH889-like domain"/>
    <property type="match status" value="1"/>
</dbReference>
<dbReference type="SUPFAM" id="SSF160363">
    <property type="entry name" value="MTH889-like"/>
    <property type="match status" value="1"/>
</dbReference>
<dbReference type="Proteomes" id="UP000297295">
    <property type="component" value="Unassembled WGS sequence"/>
</dbReference>
<evidence type="ECO:0000313" key="2">
    <source>
        <dbReference type="Proteomes" id="UP000297295"/>
    </source>
</evidence>
<name>A0A4E0Q293_9EURY</name>
<gene>
    <name evidence="1" type="ORF">CUN85_00285</name>
</gene>
<evidence type="ECO:0000313" key="1">
    <source>
        <dbReference type="EMBL" id="TGC11359.1"/>
    </source>
</evidence>
<protein>
    <recommendedName>
        <fullName evidence="3">DUF211 domain-containing protein</fullName>
    </recommendedName>
</protein>
<dbReference type="RefSeq" id="WP_135387824.1">
    <property type="nucleotide sequence ID" value="NZ_PGGK01000001.1"/>
</dbReference>
<reference evidence="1 2" key="1">
    <citation type="submission" date="2017-11" db="EMBL/GenBank/DDBJ databases">
        <title>Isolation and Characterization of Methanogenic Archaea from Saline Meromictic Lake at Siberia.</title>
        <authorList>
            <person name="Shen Y."/>
            <person name="Huang H.-H."/>
            <person name="Lai M.-C."/>
            <person name="Chen S.-C."/>
        </authorList>
    </citation>
    <scope>NUCLEOTIDE SEQUENCE [LARGE SCALE GENOMIC DNA]</scope>
    <source>
        <strain evidence="1 2">SY-01</strain>
    </source>
</reference>
<proteinExistence type="predicted"/>
<dbReference type="Pfam" id="PF02680">
    <property type="entry name" value="DUF211"/>
    <property type="match status" value="1"/>
</dbReference>
<keyword evidence="2" id="KW-1185">Reference proteome</keyword>
<evidence type="ECO:0008006" key="3">
    <source>
        <dbReference type="Google" id="ProtNLM"/>
    </source>
</evidence>